<feature type="transmembrane region" description="Helical" evidence="6">
    <location>
        <begin position="257"/>
        <end position="274"/>
    </location>
</feature>
<organism evidence="7">
    <name type="scientific">Fusobacterium animalis</name>
    <dbReference type="NCBI Taxonomy" id="76859"/>
    <lineage>
        <taxon>Bacteria</taxon>
        <taxon>Fusobacteriati</taxon>
        <taxon>Fusobacteriota</taxon>
        <taxon>Fusobacteriia</taxon>
        <taxon>Fusobacteriales</taxon>
        <taxon>Fusobacteriaceae</taxon>
        <taxon>Fusobacterium</taxon>
    </lineage>
</organism>
<dbReference type="InterPro" id="IPR051679">
    <property type="entry name" value="DASS-Related_Transporters"/>
</dbReference>
<evidence type="ECO:0000256" key="2">
    <source>
        <dbReference type="ARBA" id="ARBA00022475"/>
    </source>
</evidence>
<comment type="subcellular location">
    <subcellularLocation>
        <location evidence="1">Cell membrane</location>
        <topology evidence="1">Multi-pass membrane protein</topology>
    </subcellularLocation>
</comment>
<dbReference type="EMBL" id="CP012713">
    <property type="protein sequence ID" value="ALF17250.1"/>
    <property type="molecule type" value="Genomic_DNA"/>
</dbReference>
<evidence type="ECO:0000313" key="7">
    <source>
        <dbReference type="EMBL" id="ALF17250.1"/>
    </source>
</evidence>
<dbReference type="OrthoDB" id="255482at2"/>
<dbReference type="GO" id="GO:0005886">
    <property type="term" value="C:plasma membrane"/>
    <property type="evidence" value="ECO:0007669"/>
    <property type="project" value="UniProtKB-SubCell"/>
</dbReference>
<feature type="transmembrane region" description="Helical" evidence="6">
    <location>
        <begin position="411"/>
        <end position="431"/>
    </location>
</feature>
<dbReference type="PANTHER" id="PTHR43652">
    <property type="entry name" value="BASIC AMINO ACID ANTIPORTER YFCC-RELATED"/>
    <property type="match status" value="1"/>
</dbReference>
<dbReference type="AlphaFoldDB" id="A0A0M4SCG8"/>
<dbReference type="InterPro" id="IPR018385">
    <property type="entry name" value="C4_dicarb_anaerob_car-like"/>
</dbReference>
<dbReference type="RefSeq" id="WP_060675845.1">
    <property type="nucleotide sequence ID" value="NZ_CP012713.1"/>
</dbReference>
<keyword evidence="5 6" id="KW-0472">Membrane</keyword>
<protein>
    <submittedName>
        <fullName evidence="7">C4-dicarboxylate ABC transporter</fullName>
    </submittedName>
</protein>
<feature type="transmembrane region" description="Helical" evidence="6">
    <location>
        <begin position="286"/>
        <end position="304"/>
    </location>
</feature>
<feature type="transmembrane region" description="Helical" evidence="6">
    <location>
        <begin position="81"/>
        <end position="106"/>
    </location>
</feature>
<keyword evidence="3 6" id="KW-0812">Transmembrane</keyword>
<accession>A0A0M4SCG8</accession>
<sequence>MKLKKIKWNAPDAIVLIFILLIISSILTYVIPAGQYDRYIDNAIGREMVNPESYHSVENSPISLWNLLMSIPKGLEQSASIINFLFIIGGAFNILQSTGAIDAFINKCVKKLQGRERLIIPFFLIFWALGGSILGNFEECLAFIPMQIMLCLALGFDSIVGLALGLCGVCVGYMGAIMNAFTIGIAQQIAGLPIYSGMGFRLITWSVMLIAAIIYIWNYAGKIKKDPTKSLMYHEDLNSKFREQKIKDVNFKKEHKLVLFIFLIGIIIIIFGVIKYEFYITEMSAVFVGLSIIMGLVGGLKLNGTVEAFIQGCHNLLYACICVGIARALTIVMTDGKMLDVIVHFATYLLNGLPNLIKAPSMFIVQSIINILIPSGSGQAVVTMPIMIPIADVIGITRQTAVLAFQMGDGITNLFTPTSASLMAGLAIAGVSWGKWMKWFGKLFLLWIIIGIIACMIATNINYGPF</sequence>
<name>A0A0M4SCG8_9FUSO</name>
<evidence type="ECO:0000256" key="1">
    <source>
        <dbReference type="ARBA" id="ARBA00004651"/>
    </source>
</evidence>
<reference evidence="7 8" key="1">
    <citation type="submission" date="2015-09" db="EMBL/GenBank/DDBJ databases">
        <authorList>
            <person name="Jackson K.R."/>
            <person name="Lunt B.L."/>
            <person name="Fisher J.N.B."/>
            <person name="Gardner A.V."/>
            <person name="Bailey M.E."/>
            <person name="Deus L.M."/>
            <person name="Earl A.S."/>
            <person name="Gibby P.D."/>
            <person name="Hartmann K.A."/>
            <person name="Liu J.E."/>
            <person name="Manci A.M."/>
            <person name="Nielsen D.A."/>
            <person name="Solomon M.B."/>
            <person name="Breakwell D.P."/>
            <person name="Burnett S.H."/>
            <person name="Grose J.H."/>
        </authorList>
    </citation>
    <scope>NUCLEOTIDE SEQUENCE [LARGE SCALE GENOMIC DNA]</scope>
    <source>
        <strain evidence="7 8">KCOM 1279</strain>
    </source>
</reference>
<keyword evidence="2" id="KW-1003">Cell membrane</keyword>
<feature type="transmembrane region" description="Helical" evidence="6">
    <location>
        <begin position="12"/>
        <end position="31"/>
    </location>
</feature>
<feature type="transmembrane region" description="Helical" evidence="6">
    <location>
        <begin position="202"/>
        <end position="220"/>
    </location>
</feature>
<feature type="transmembrane region" description="Helical" evidence="6">
    <location>
        <begin position="171"/>
        <end position="190"/>
    </location>
</feature>
<evidence type="ECO:0000256" key="3">
    <source>
        <dbReference type="ARBA" id="ARBA00022692"/>
    </source>
</evidence>
<feature type="transmembrane region" description="Helical" evidence="6">
    <location>
        <begin position="316"/>
        <end position="333"/>
    </location>
</feature>
<evidence type="ECO:0000313" key="8">
    <source>
        <dbReference type="Proteomes" id="UP000063147"/>
    </source>
</evidence>
<feature type="transmembrane region" description="Helical" evidence="6">
    <location>
        <begin position="443"/>
        <end position="463"/>
    </location>
</feature>
<dbReference type="Proteomes" id="UP000063147">
    <property type="component" value="Chromosome"/>
</dbReference>
<feature type="transmembrane region" description="Helical" evidence="6">
    <location>
        <begin position="369"/>
        <end position="391"/>
    </location>
</feature>
<evidence type="ECO:0000256" key="6">
    <source>
        <dbReference type="SAM" id="Phobius"/>
    </source>
</evidence>
<keyword evidence="4 6" id="KW-1133">Transmembrane helix</keyword>
<evidence type="ECO:0000256" key="4">
    <source>
        <dbReference type="ARBA" id="ARBA00022989"/>
    </source>
</evidence>
<dbReference type="Pfam" id="PF03606">
    <property type="entry name" value="DcuC"/>
    <property type="match status" value="1"/>
</dbReference>
<feature type="transmembrane region" description="Helical" evidence="6">
    <location>
        <begin position="118"/>
        <end position="137"/>
    </location>
</feature>
<dbReference type="PATRIC" id="fig|76859.3.peg.649"/>
<gene>
    <name evidence="7" type="ORF">RN98_03295</name>
</gene>
<dbReference type="PANTHER" id="PTHR43652:SF2">
    <property type="entry name" value="BASIC AMINO ACID ANTIPORTER YFCC-RELATED"/>
    <property type="match status" value="1"/>
</dbReference>
<evidence type="ECO:0000256" key="5">
    <source>
        <dbReference type="ARBA" id="ARBA00023136"/>
    </source>
</evidence>
<feature type="transmembrane region" description="Helical" evidence="6">
    <location>
        <begin position="143"/>
        <end position="164"/>
    </location>
</feature>
<proteinExistence type="predicted"/>